<keyword evidence="8 9" id="KW-0413">Isomerase</keyword>
<evidence type="ECO:0000256" key="1">
    <source>
        <dbReference type="ARBA" id="ARBA00001164"/>
    </source>
</evidence>
<evidence type="ECO:0000313" key="11">
    <source>
        <dbReference type="EMBL" id="PWR01522.1"/>
    </source>
</evidence>
<evidence type="ECO:0000256" key="2">
    <source>
        <dbReference type="ARBA" id="ARBA00004664"/>
    </source>
</evidence>
<organism evidence="11 12">
    <name type="scientific">Meridianimarinicoccus roseus</name>
    <dbReference type="NCBI Taxonomy" id="2072018"/>
    <lineage>
        <taxon>Bacteria</taxon>
        <taxon>Pseudomonadati</taxon>
        <taxon>Pseudomonadota</taxon>
        <taxon>Alphaproteobacteria</taxon>
        <taxon>Rhodobacterales</taxon>
        <taxon>Paracoccaceae</taxon>
        <taxon>Meridianimarinicoccus</taxon>
    </lineage>
</organism>
<dbReference type="Proteomes" id="UP000245680">
    <property type="component" value="Unassembled WGS sequence"/>
</dbReference>
<comment type="catalytic activity">
    <reaction evidence="1 9">
        <text>N-(5-phospho-beta-D-ribosyl)anthranilate = 1-(2-carboxyphenylamino)-1-deoxy-D-ribulose 5-phosphate</text>
        <dbReference type="Rhea" id="RHEA:21540"/>
        <dbReference type="ChEBI" id="CHEBI:18277"/>
        <dbReference type="ChEBI" id="CHEBI:58613"/>
        <dbReference type="EC" id="5.3.1.24"/>
    </reaction>
</comment>
<keyword evidence="12" id="KW-1185">Reference proteome</keyword>
<dbReference type="Pfam" id="PF00697">
    <property type="entry name" value="PRAI"/>
    <property type="match status" value="1"/>
</dbReference>
<sequence>MAHQVRVKICGLTRAPDLAAAVAAGASYVGLVFFEKSPRHLSVAQAAALAQGVPPGIAKVALTVNADDAQLDALTASVPLDILQLHGSETPARVAEIRSRTGLPVMKAVGVADADDLPALDDHARAADMLLVDAKPPKGAALPGGNGLAFDWRLIAGRRWPVPWMLAGGLRPDNVAEAIRLTGARQVDVSSGVESAPGLKDADRIAAFVAAATGDTGCQTT</sequence>
<comment type="similarity">
    <text evidence="9">Belongs to the TrpF family.</text>
</comment>
<keyword evidence="5 9" id="KW-0028">Amino-acid biosynthesis</keyword>
<dbReference type="InterPro" id="IPR011060">
    <property type="entry name" value="RibuloseP-bd_barrel"/>
</dbReference>
<dbReference type="InterPro" id="IPR001240">
    <property type="entry name" value="PRAI_dom"/>
</dbReference>
<evidence type="ECO:0000256" key="4">
    <source>
        <dbReference type="ARBA" id="ARBA00022272"/>
    </source>
</evidence>
<comment type="caution">
    <text evidence="11">The sequence shown here is derived from an EMBL/GenBank/DDBJ whole genome shotgun (WGS) entry which is preliminary data.</text>
</comment>
<accession>A0A2V2L885</accession>
<dbReference type="EC" id="5.3.1.24" evidence="3 9"/>
<comment type="pathway">
    <text evidence="2 9">Amino-acid biosynthesis; L-tryptophan biosynthesis; L-tryptophan from chorismate: step 3/5.</text>
</comment>
<evidence type="ECO:0000256" key="8">
    <source>
        <dbReference type="ARBA" id="ARBA00023235"/>
    </source>
</evidence>
<dbReference type="RefSeq" id="WP_109812562.1">
    <property type="nucleotide sequence ID" value="NZ_QGKU01000048.1"/>
</dbReference>
<dbReference type="PANTHER" id="PTHR42894:SF1">
    <property type="entry name" value="N-(5'-PHOSPHORIBOSYL)ANTHRANILATE ISOMERASE"/>
    <property type="match status" value="1"/>
</dbReference>
<dbReference type="OrthoDB" id="9796196at2"/>
<dbReference type="GO" id="GO:0004640">
    <property type="term" value="F:phosphoribosylanthranilate isomerase activity"/>
    <property type="evidence" value="ECO:0007669"/>
    <property type="project" value="UniProtKB-UniRule"/>
</dbReference>
<dbReference type="NCBIfam" id="NF002295">
    <property type="entry name" value="PRK01222.1-1"/>
    <property type="match status" value="1"/>
</dbReference>
<evidence type="ECO:0000256" key="5">
    <source>
        <dbReference type="ARBA" id="ARBA00022605"/>
    </source>
</evidence>
<dbReference type="GO" id="GO:0000162">
    <property type="term" value="P:L-tryptophan biosynthetic process"/>
    <property type="evidence" value="ECO:0007669"/>
    <property type="project" value="UniProtKB-UniRule"/>
</dbReference>
<dbReference type="UniPathway" id="UPA00035">
    <property type="reaction ID" value="UER00042"/>
</dbReference>
<evidence type="ECO:0000259" key="10">
    <source>
        <dbReference type="Pfam" id="PF00697"/>
    </source>
</evidence>
<dbReference type="Gene3D" id="3.20.20.70">
    <property type="entry name" value="Aldolase class I"/>
    <property type="match status" value="1"/>
</dbReference>
<evidence type="ECO:0000256" key="3">
    <source>
        <dbReference type="ARBA" id="ARBA00012572"/>
    </source>
</evidence>
<dbReference type="EMBL" id="QGKU01000048">
    <property type="protein sequence ID" value="PWR01522.1"/>
    <property type="molecule type" value="Genomic_DNA"/>
</dbReference>
<feature type="domain" description="N-(5'phosphoribosyl) anthranilate isomerase (PRAI)" evidence="10">
    <location>
        <begin position="7"/>
        <end position="210"/>
    </location>
</feature>
<dbReference type="SUPFAM" id="SSF51366">
    <property type="entry name" value="Ribulose-phoshate binding barrel"/>
    <property type="match status" value="1"/>
</dbReference>
<evidence type="ECO:0000256" key="6">
    <source>
        <dbReference type="ARBA" id="ARBA00022822"/>
    </source>
</evidence>
<keyword evidence="6 9" id="KW-0822">Tryptophan biosynthesis</keyword>
<evidence type="ECO:0000256" key="7">
    <source>
        <dbReference type="ARBA" id="ARBA00023141"/>
    </source>
</evidence>
<evidence type="ECO:0000256" key="9">
    <source>
        <dbReference type="HAMAP-Rule" id="MF_00135"/>
    </source>
</evidence>
<evidence type="ECO:0000313" key="12">
    <source>
        <dbReference type="Proteomes" id="UP000245680"/>
    </source>
</evidence>
<keyword evidence="7 9" id="KW-0057">Aromatic amino acid biosynthesis</keyword>
<dbReference type="PANTHER" id="PTHR42894">
    <property type="entry name" value="N-(5'-PHOSPHORIBOSYL)ANTHRANILATE ISOMERASE"/>
    <property type="match status" value="1"/>
</dbReference>
<dbReference type="InterPro" id="IPR013785">
    <property type="entry name" value="Aldolase_TIM"/>
</dbReference>
<reference evidence="11 12" key="1">
    <citation type="submission" date="2018-05" db="EMBL/GenBank/DDBJ databases">
        <title>Rhodobacteraceae gen. nov., sp. nov. isolated from sea water.</title>
        <authorList>
            <person name="Ren Y."/>
        </authorList>
    </citation>
    <scope>NUCLEOTIDE SEQUENCE [LARGE SCALE GENOMIC DNA]</scope>
    <source>
        <strain evidence="11 12">TG-679</strain>
    </source>
</reference>
<dbReference type="AlphaFoldDB" id="A0A2V2L885"/>
<dbReference type="InterPro" id="IPR044643">
    <property type="entry name" value="TrpF_fam"/>
</dbReference>
<protein>
    <recommendedName>
        <fullName evidence="4 9">N-(5'-phosphoribosyl)anthranilate isomerase</fullName>
        <shortName evidence="9">PRAI</shortName>
        <ecNumber evidence="3 9">5.3.1.24</ecNumber>
    </recommendedName>
</protein>
<gene>
    <name evidence="9" type="primary">trpF</name>
    <name evidence="11" type="ORF">DKT77_15370</name>
</gene>
<dbReference type="CDD" id="cd00405">
    <property type="entry name" value="PRAI"/>
    <property type="match status" value="1"/>
</dbReference>
<proteinExistence type="inferred from homology"/>
<dbReference type="HAMAP" id="MF_00135">
    <property type="entry name" value="PRAI"/>
    <property type="match status" value="1"/>
</dbReference>
<name>A0A2V2L885_9RHOB</name>